<protein>
    <submittedName>
        <fullName evidence="1">Uncharacterized protein</fullName>
    </submittedName>
</protein>
<dbReference type="AlphaFoldDB" id="A0AAD7AY63"/>
<dbReference type="EMBL" id="JARKIF010000116">
    <property type="protein sequence ID" value="KAJ7604080.1"/>
    <property type="molecule type" value="Genomic_DNA"/>
</dbReference>
<evidence type="ECO:0000313" key="2">
    <source>
        <dbReference type="Proteomes" id="UP001221142"/>
    </source>
</evidence>
<evidence type="ECO:0000313" key="1">
    <source>
        <dbReference type="EMBL" id="KAJ7604080.1"/>
    </source>
</evidence>
<comment type="caution">
    <text evidence="1">The sequence shown here is derived from an EMBL/GenBank/DDBJ whole genome shotgun (WGS) entry which is preliminary data.</text>
</comment>
<dbReference type="Proteomes" id="UP001221142">
    <property type="component" value="Unassembled WGS sequence"/>
</dbReference>
<accession>A0AAD7AY63</accession>
<gene>
    <name evidence="1" type="ORF">FB45DRAFT_1083398</name>
</gene>
<sequence length="276" mass="31418">MATLRGRLPSLRRLPSNAPSLEDVGFYSDFTYTPIPFPTYRLTSYRVEGPLELHRRVLKMAPNIIEAGIRVSYDLDQPWPEPSDPVIEMLQLKRLYVTHVEVLDHLRAPLAEITVNLASRDKNPVDHLDPFFPRSSCTPRRFCVEDLPAVPITEEILEKFAFITAFTLLSNNIKTVNAHLSMFAKTPIAFPHLNEISFVSMNSFSFDYPVILKMLQARRSAQSALSSAAFVTSEGPGPDLITVLALNALREAGMNLLILESRRYWRRLIYQSPWVF</sequence>
<reference evidence="1" key="1">
    <citation type="submission" date="2023-03" db="EMBL/GenBank/DDBJ databases">
        <title>Massive genome expansion in bonnet fungi (Mycena s.s.) driven by repeated elements and novel gene families across ecological guilds.</title>
        <authorList>
            <consortium name="Lawrence Berkeley National Laboratory"/>
            <person name="Harder C.B."/>
            <person name="Miyauchi S."/>
            <person name="Viragh M."/>
            <person name="Kuo A."/>
            <person name="Thoen E."/>
            <person name="Andreopoulos B."/>
            <person name="Lu D."/>
            <person name="Skrede I."/>
            <person name="Drula E."/>
            <person name="Henrissat B."/>
            <person name="Morin E."/>
            <person name="Kohler A."/>
            <person name="Barry K."/>
            <person name="LaButti K."/>
            <person name="Morin E."/>
            <person name="Salamov A."/>
            <person name="Lipzen A."/>
            <person name="Mereny Z."/>
            <person name="Hegedus B."/>
            <person name="Baldrian P."/>
            <person name="Stursova M."/>
            <person name="Weitz H."/>
            <person name="Taylor A."/>
            <person name="Grigoriev I.V."/>
            <person name="Nagy L.G."/>
            <person name="Martin F."/>
            <person name="Kauserud H."/>
        </authorList>
    </citation>
    <scope>NUCLEOTIDE SEQUENCE</scope>
    <source>
        <strain evidence="1">9284</strain>
    </source>
</reference>
<proteinExistence type="predicted"/>
<keyword evidence="2" id="KW-1185">Reference proteome</keyword>
<organism evidence="1 2">
    <name type="scientific">Roridomyces roridus</name>
    <dbReference type="NCBI Taxonomy" id="1738132"/>
    <lineage>
        <taxon>Eukaryota</taxon>
        <taxon>Fungi</taxon>
        <taxon>Dikarya</taxon>
        <taxon>Basidiomycota</taxon>
        <taxon>Agaricomycotina</taxon>
        <taxon>Agaricomycetes</taxon>
        <taxon>Agaricomycetidae</taxon>
        <taxon>Agaricales</taxon>
        <taxon>Marasmiineae</taxon>
        <taxon>Mycenaceae</taxon>
        <taxon>Roridomyces</taxon>
    </lineage>
</organism>
<name>A0AAD7AY63_9AGAR</name>